<dbReference type="InterPro" id="IPR001307">
    <property type="entry name" value="Thiosulphate_STrfase_CS"/>
</dbReference>
<dbReference type="AlphaFoldDB" id="A0A0F9VWW7"/>
<evidence type="ECO:0000256" key="3">
    <source>
        <dbReference type="ARBA" id="ARBA00022679"/>
    </source>
</evidence>
<name>A0A0F9VWW7_9ZZZZ</name>
<comment type="subcellular location">
    <subcellularLocation>
        <location evidence="1">Cytoplasm</location>
    </subcellularLocation>
</comment>
<dbReference type="GO" id="GO:0004792">
    <property type="term" value="F:thiosulfate-cyanide sulfurtransferase activity"/>
    <property type="evidence" value="ECO:0007669"/>
    <property type="project" value="InterPro"/>
</dbReference>
<dbReference type="Gene3D" id="3.40.250.10">
    <property type="entry name" value="Rhodanese-like domain"/>
    <property type="match status" value="2"/>
</dbReference>
<dbReference type="SMART" id="SM00450">
    <property type="entry name" value="RHOD"/>
    <property type="match status" value="2"/>
</dbReference>
<evidence type="ECO:0000259" key="5">
    <source>
        <dbReference type="PROSITE" id="PS50206"/>
    </source>
</evidence>
<dbReference type="CDD" id="cd01448">
    <property type="entry name" value="TST_Repeat_1"/>
    <property type="match status" value="1"/>
</dbReference>
<organism evidence="6">
    <name type="scientific">marine sediment metagenome</name>
    <dbReference type="NCBI Taxonomy" id="412755"/>
    <lineage>
        <taxon>unclassified sequences</taxon>
        <taxon>metagenomes</taxon>
        <taxon>ecological metagenomes</taxon>
    </lineage>
</organism>
<keyword evidence="3" id="KW-0808">Transferase</keyword>
<dbReference type="GO" id="GO:0005739">
    <property type="term" value="C:mitochondrion"/>
    <property type="evidence" value="ECO:0007669"/>
    <property type="project" value="TreeGrafter"/>
</dbReference>
<protein>
    <recommendedName>
        <fullName evidence="5">Rhodanese domain-containing protein</fullName>
    </recommendedName>
</protein>
<feature type="domain" description="Rhodanese" evidence="5">
    <location>
        <begin position="165"/>
        <end position="278"/>
    </location>
</feature>
<accession>A0A0F9VWW7</accession>
<dbReference type="PANTHER" id="PTHR11364">
    <property type="entry name" value="THIOSULFATE SULFERTANSFERASE"/>
    <property type="match status" value="1"/>
</dbReference>
<proteinExistence type="predicted"/>
<gene>
    <name evidence="6" type="ORF">LCGC14_0083090</name>
</gene>
<keyword evidence="4" id="KW-0677">Repeat</keyword>
<dbReference type="SUPFAM" id="SSF52821">
    <property type="entry name" value="Rhodanese/Cell cycle control phosphatase"/>
    <property type="match status" value="2"/>
</dbReference>
<dbReference type="InterPro" id="IPR036873">
    <property type="entry name" value="Rhodanese-like_dom_sf"/>
</dbReference>
<dbReference type="EMBL" id="LAZR01000022">
    <property type="protein sequence ID" value="KKO04483.1"/>
    <property type="molecule type" value="Genomic_DNA"/>
</dbReference>
<reference evidence="6" key="1">
    <citation type="journal article" date="2015" name="Nature">
        <title>Complex archaea that bridge the gap between prokaryotes and eukaryotes.</title>
        <authorList>
            <person name="Spang A."/>
            <person name="Saw J.H."/>
            <person name="Jorgensen S.L."/>
            <person name="Zaremba-Niedzwiedzka K."/>
            <person name="Martijn J."/>
            <person name="Lind A.E."/>
            <person name="van Eijk R."/>
            <person name="Schleper C."/>
            <person name="Guy L."/>
            <person name="Ettema T.J."/>
        </authorList>
    </citation>
    <scope>NUCLEOTIDE SEQUENCE</scope>
</reference>
<dbReference type="InterPro" id="IPR045078">
    <property type="entry name" value="TST/MPST-like"/>
</dbReference>
<dbReference type="FunFam" id="3.40.250.10:FF:000015">
    <property type="entry name" value="Sulfurtransferase"/>
    <property type="match status" value="1"/>
</dbReference>
<feature type="domain" description="Rhodanese" evidence="5">
    <location>
        <begin position="18"/>
        <end position="135"/>
    </location>
</feature>
<dbReference type="FunFam" id="3.40.250.10:FF:000001">
    <property type="entry name" value="Sulfurtransferase"/>
    <property type="match status" value="1"/>
</dbReference>
<dbReference type="CDD" id="cd01449">
    <property type="entry name" value="TST_Repeat_2"/>
    <property type="match status" value="1"/>
</dbReference>
<dbReference type="NCBIfam" id="NF008557">
    <property type="entry name" value="PRK11493.1"/>
    <property type="match status" value="1"/>
</dbReference>
<dbReference type="Pfam" id="PF00581">
    <property type="entry name" value="Rhodanese"/>
    <property type="match status" value="2"/>
</dbReference>
<dbReference type="PROSITE" id="PS00380">
    <property type="entry name" value="RHODANESE_1"/>
    <property type="match status" value="1"/>
</dbReference>
<dbReference type="InterPro" id="IPR001763">
    <property type="entry name" value="Rhodanese-like_dom"/>
</dbReference>
<dbReference type="PANTHER" id="PTHR11364:SF27">
    <property type="entry name" value="SULFURTRANSFERASE"/>
    <property type="match status" value="1"/>
</dbReference>
<evidence type="ECO:0000256" key="4">
    <source>
        <dbReference type="ARBA" id="ARBA00022737"/>
    </source>
</evidence>
<dbReference type="PROSITE" id="PS50206">
    <property type="entry name" value="RHODANESE_3"/>
    <property type="match status" value="2"/>
</dbReference>
<comment type="caution">
    <text evidence="6">The sequence shown here is derived from an EMBL/GenBank/DDBJ whole genome shotgun (WGS) entry which is preliminary data.</text>
</comment>
<evidence type="ECO:0000313" key="6">
    <source>
        <dbReference type="EMBL" id="KKO04483.1"/>
    </source>
</evidence>
<sequence>MSQNPFLIAPADLAEHLGRPGLSIVDASWYLPAQNRLGRPEFDAAHIPGAVFFDQDEIVDPASDLPHTLPSPDAFAAAVGDLGVSETDTIVVYDGVGLFTAPRVWWLLRTFGAKDVRVLDGGFPAWQEAGLPVETGAASPEAVYFAASFDRSAVASLDEVKAAVMNGRLQIADARPAARFTGEAPEPRAGVRAGHMPGAFNLPFMALSENGRLKSEAALRAIFAEAGLDPAAPVVTSCGSGVTAAVLNLALESLGNRQCVLYDGSWTEWGSAADTPVETGR</sequence>
<keyword evidence="2" id="KW-0963">Cytoplasm</keyword>
<evidence type="ECO:0000256" key="1">
    <source>
        <dbReference type="ARBA" id="ARBA00004496"/>
    </source>
</evidence>
<evidence type="ECO:0000256" key="2">
    <source>
        <dbReference type="ARBA" id="ARBA00022490"/>
    </source>
</evidence>